<gene>
    <name evidence="2" type="ORF">CI238_13536</name>
</gene>
<evidence type="ECO:0000256" key="1">
    <source>
        <dbReference type="SAM" id="MobiDB-lite"/>
    </source>
</evidence>
<evidence type="ECO:0000313" key="3">
    <source>
        <dbReference type="Proteomes" id="UP000076584"/>
    </source>
</evidence>
<proteinExistence type="predicted"/>
<accession>A0A161YA55</accession>
<organism evidence="2 3">
    <name type="scientific">Colletotrichum incanum</name>
    <name type="common">Soybean anthracnose fungus</name>
    <dbReference type="NCBI Taxonomy" id="1573173"/>
    <lineage>
        <taxon>Eukaryota</taxon>
        <taxon>Fungi</taxon>
        <taxon>Dikarya</taxon>
        <taxon>Ascomycota</taxon>
        <taxon>Pezizomycotina</taxon>
        <taxon>Sordariomycetes</taxon>
        <taxon>Hypocreomycetidae</taxon>
        <taxon>Glomerellales</taxon>
        <taxon>Glomerellaceae</taxon>
        <taxon>Colletotrichum</taxon>
        <taxon>Colletotrichum spaethianum species complex</taxon>
    </lineage>
</organism>
<feature type="compositionally biased region" description="Pro residues" evidence="1">
    <location>
        <begin position="48"/>
        <end position="60"/>
    </location>
</feature>
<protein>
    <submittedName>
        <fullName evidence="2">Uncharacterized protein</fullName>
    </submittedName>
</protein>
<comment type="caution">
    <text evidence="2">The sequence shown here is derived from an EMBL/GenBank/DDBJ whole genome shotgun (WGS) entry which is preliminary data.</text>
</comment>
<evidence type="ECO:0000313" key="2">
    <source>
        <dbReference type="EMBL" id="KZL86522.1"/>
    </source>
</evidence>
<feature type="region of interest" description="Disordered" evidence="1">
    <location>
        <begin position="41"/>
        <end position="65"/>
    </location>
</feature>
<sequence length="191" mass="20695">ASHLLPSLPPSLHQLQDNTPVTHASQLEVFQSYPLNHATCSPHLSPSASPPSLPPPPSSNAPPITLRLSPLSWPLPVKSLAQPPKPSANSPTCPLRPEHARMLPTNAPFTRPHLLSQSSTKLRLTDVTLLCSPILAVRVVRWIVESWELPRVDALKPPTSGSFLPAVFFLAACCLLDSRAPSWFVPECLSV</sequence>
<keyword evidence="3" id="KW-1185">Reference proteome</keyword>
<reference evidence="2 3" key="1">
    <citation type="submission" date="2015-06" db="EMBL/GenBank/DDBJ databases">
        <title>Survival trade-offs in plant roots during colonization by closely related pathogenic and mutualistic fungi.</title>
        <authorList>
            <person name="Hacquard S."/>
            <person name="Kracher B."/>
            <person name="Hiruma K."/>
            <person name="Weinman A."/>
            <person name="Muench P."/>
            <person name="Garrido Oter R."/>
            <person name="Ver Loren van Themaat E."/>
            <person name="Dallerey J.-F."/>
            <person name="Damm U."/>
            <person name="Henrissat B."/>
            <person name="Lespinet O."/>
            <person name="Thon M."/>
            <person name="Kemen E."/>
            <person name="McHardy A.C."/>
            <person name="Schulze-Lefert P."/>
            <person name="O'Connell R.J."/>
        </authorList>
    </citation>
    <scope>NUCLEOTIDE SEQUENCE [LARGE SCALE GENOMIC DNA]</scope>
    <source>
        <strain evidence="2 3">MAFF 238704</strain>
    </source>
</reference>
<dbReference type="AlphaFoldDB" id="A0A161YA55"/>
<dbReference type="Proteomes" id="UP000076584">
    <property type="component" value="Unassembled WGS sequence"/>
</dbReference>
<feature type="non-terminal residue" evidence="2">
    <location>
        <position position="1"/>
    </location>
</feature>
<name>A0A161YA55_COLIC</name>
<dbReference type="EMBL" id="LFIW01000413">
    <property type="protein sequence ID" value="KZL86522.1"/>
    <property type="molecule type" value="Genomic_DNA"/>
</dbReference>